<dbReference type="Gene3D" id="2.40.30.60">
    <property type="entry name" value="RimM"/>
    <property type="match status" value="1"/>
</dbReference>
<dbReference type="InterPro" id="IPR009000">
    <property type="entry name" value="Transl_B-barrel_sf"/>
</dbReference>
<reference evidence="8 9" key="1">
    <citation type="journal article" date="2019" name="Int. J. Syst. Evol. Microbiol.">
        <title>The Global Catalogue of Microorganisms (GCM) 10K type strain sequencing project: providing services to taxonomists for standard genome sequencing and annotation.</title>
        <authorList>
            <consortium name="The Broad Institute Genomics Platform"/>
            <consortium name="The Broad Institute Genome Sequencing Center for Infectious Disease"/>
            <person name="Wu L."/>
            <person name="Ma J."/>
        </authorList>
    </citation>
    <scope>NUCLEOTIDE SEQUENCE [LARGE SCALE GENOMIC DNA]</scope>
    <source>
        <strain evidence="8 9">JCM 12149</strain>
    </source>
</reference>
<comment type="subunit">
    <text evidence="5">Binds ribosomal protein uS19.</text>
</comment>
<evidence type="ECO:0000259" key="7">
    <source>
        <dbReference type="Pfam" id="PF05239"/>
    </source>
</evidence>
<dbReference type="InterPro" id="IPR011033">
    <property type="entry name" value="PRC_barrel-like_sf"/>
</dbReference>
<dbReference type="InterPro" id="IPR027275">
    <property type="entry name" value="PRC-brl_dom"/>
</dbReference>
<organism evidence="8 9">
    <name type="scientific">Lentibacillus halophilus</name>
    <dbReference type="NCBI Taxonomy" id="295065"/>
    <lineage>
        <taxon>Bacteria</taxon>
        <taxon>Bacillati</taxon>
        <taxon>Bacillota</taxon>
        <taxon>Bacilli</taxon>
        <taxon>Bacillales</taxon>
        <taxon>Bacillaceae</taxon>
        <taxon>Lentibacillus</taxon>
    </lineage>
</organism>
<comment type="caution">
    <text evidence="8">The sequence shown here is derived from an EMBL/GenBank/DDBJ whole genome shotgun (WGS) entry which is preliminary data.</text>
</comment>
<name>A0ABN0ZEN4_9BACI</name>
<dbReference type="Proteomes" id="UP001501459">
    <property type="component" value="Unassembled WGS sequence"/>
</dbReference>
<proteinExistence type="inferred from homology"/>
<evidence type="ECO:0000256" key="1">
    <source>
        <dbReference type="ARBA" id="ARBA00022490"/>
    </source>
</evidence>
<keyword evidence="3 5" id="KW-0698">rRNA processing</keyword>
<dbReference type="InterPro" id="IPR036976">
    <property type="entry name" value="RimM_N_sf"/>
</dbReference>
<feature type="domain" description="PRC-barrel" evidence="7">
    <location>
        <begin position="95"/>
        <end position="169"/>
    </location>
</feature>
<sequence length="170" mass="19363">MTQMLNVGKIINTHGVQGEVKVQRITDFDDRFDIGNQLVLVNEDSQELVLTIDGHRIHKGFDLIHFKGYDTINDVEWFKGKHLQISENQLTELDENEYYYHEIIGCSAYLTDGSYLGSIKEILSPGANDVWVVKREQGKDVLVPYIENIVQEVDVAAQKVVIEPMEGLLD</sequence>
<dbReference type="EMBL" id="BAAADM010000054">
    <property type="protein sequence ID" value="GAA0445322.1"/>
    <property type="molecule type" value="Genomic_DNA"/>
</dbReference>
<gene>
    <name evidence="5 8" type="primary">rimM</name>
    <name evidence="8" type="ORF">GCM10008983_23590</name>
</gene>
<comment type="similarity">
    <text evidence="5">Belongs to the RimM family.</text>
</comment>
<accession>A0ABN0ZEN4</accession>
<evidence type="ECO:0000256" key="4">
    <source>
        <dbReference type="ARBA" id="ARBA00023186"/>
    </source>
</evidence>
<evidence type="ECO:0000256" key="5">
    <source>
        <dbReference type="HAMAP-Rule" id="MF_00014"/>
    </source>
</evidence>
<evidence type="ECO:0000259" key="6">
    <source>
        <dbReference type="Pfam" id="PF01782"/>
    </source>
</evidence>
<dbReference type="InterPro" id="IPR002676">
    <property type="entry name" value="RimM_N"/>
</dbReference>
<keyword evidence="1 5" id="KW-0963">Cytoplasm</keyword>
<evidence type="ECO:0000313" key="9">
    <source>
        <dbReference type="Proteomes" id="UP001501459"/>
    </source>
</evidence>
<dbReference type="InterPro" id="IPR011961">
    <property type="entry name" value="RimM"/>
</dbReference>
<keyword evidence="2 5" id="KW-0690">Ribosome biogenesis</keyword>
<dbReference type="Pfam" id="PF05239">
    <property type="entry name" value="PRC"/>
    <property type="match status" value="1"/>
</dbReference>
<dbReference type="PANTHER" id="PTHR33692">
    <property type="entry name" value="RIBOSOME MATURATION FACTOR RIMM"/>
    <property type="match status" value="1"/>
</dbReference>
<dbReference type="Pfam" id="PF01782">
    <property type="entry name" value="RimM"/>
    <property type="match status" value="1"/>
</dbReference>
<dbReference type="PANTHER" id="PTHR33692:SF1">
    <property type="entry name" value="RIBOSOME MATURATION FACTOR RIMM"/>
    <property type="match status" value="1"/>
</dbReference>
<dbReference type="HAMAP" id="MF_00014">
    <property type="entry name" value="Ribosome_mat_RimM"/>
    <property type="match status" value="1"/>
</dbReference>
<evidence type="ECO:0000313" key="8">
    <source>
        <dbReference type="EMBL" id="GAA0445322.1"/>
    </source>
</evidence>
<protein>
    <recommendedName>
        <fullName evidence="5">Ribosome maturation factor RimM</fullName>
    </recommendedName>
</protein>
<keyword evidence="9" id="KW-1185">Reference proteome</keyword>
<dbReference type="RefSeq" id="WP_343753389.1">
    <property type="nucleotide sequence ID" value="NZ_BAAADM010000054.1"/>
</dbReference>
<comment type="subcellular location">
    <subcellularLocation>
        <location evidence="5">Cytoplasm</location>
    </subcellularLocation>
</comment>
<dbReference type="SUPFAM" id="SSF50346">
    <property type="entry name" value="PRC-barrel domain"/>
    <property type="match status" value="1"/>
</dbReference>
<keyword evidence="4 5" id="KW-0143">Chaperone</keyword>
<comment type="domain">
    <text evidence="5">The PRC barrel domain binds ribosomal protein uS19.</text>
</comment>
<dbReference type="Gene3D" id="2.30.30.240">
    <property type="entry name" value="PRC-barrel domain"/>
    <property type="match status" value="1"/>
</dbReference>
<evidence type="ECO:0000256" key="3">
    <source>
        <dbReference type="ARBA" id="ARBA00022552"/>
    </source>
</evidence>
<dbReference type="NCBIfam" id="TIGR02273">
    <property type="entry name" value="16S_RimM"/>
    <property type="match status" value="1"/>
</dbReference>
<dbReference type="SUPFAM" id="SSF50447">
    <property type="entry name" value="Translation proteins"/>
    <property type="match status" value="1"/>
</dbReference>
<evidence type="ECO:0000256" key="2">
    <source>
        <dbReference type="ARBA" id="ARBA00022517"/>
    </source>
</evidence>
<feature type="domain" description="RimM N-terminal" evidence="6">
    <location>
        <begin position="7"/>
        <end position="88"/>
    </location>
</feature>
<comment type="function">
    <text evidence="5">An accessory protein needed during the final step in the assembly of 30S ribosomal subunit, possibly for assembly of the head region. Essential for efficient processing of 16S rRNA. May be needed both before and after RbfA during the maturation of 16S rRNA. It has affinity for free ribosomal 30S subunits but not for 70S ribosomes.</text>
</comment>